<dbReference type="InterPro" id="IPR001878">
    <property type="entry name" value="Znf_CCHC"/>
</dbReference>
<feature type="compositionally biased region" description="Basic residues" evidence="2">
    <location>
        <begin position="236"/>
        <end position="255"/>
    </location>
</feature>
<feature type="region of interest" description="Disordered" evidence="2">
    <location>
        <begin position="224"/>
        <end position="270"/>
    </location>
</feature>
<organism evidence="4 5">
    <name type="scientific">Glossina austeni</name>
    <name type="common">Savannah tsetse fly</name>
    <dbReference type="NCBI Taxonomy" id="7395"/>
    <lineage>
        <taxon>Eukaryota</taxon>
        <taxon>Metazoa</taxon>
        <taxon>Ecdysozoa</taxon>
        <taxon>Arthropoda</taxon>
        <taxon>Hexapoda</taxon>
        <taxon>Insecta</taxon>
        <taxon>Pterygota</taxon>
        <taxon>Neoptera</taxon>
        <taxon>Endopterygota</taxon>
        <taxon>Diptera</taxon>
        <taxon>Brachycera</taxon>
        <taxon>Muscomorpha</taxon>
        <taxon>Hippoboscoidea</taxon>
        <taxon>Glossinidae</taxon>
        <taxon>Glossina</taxon>
    </lineage>
</organism>
<feature type="domain" description="CCHC-type" evidence="3">
    <location>
        <begin position="24"/>
        <end position="41"/>
    </location>
</feature>
<feature type="compositionally biased region" description="Polar residues" evidence="2">
    <location>
        <begin position="224"/>
        <end position="235"/>
    </location>
</feature>
<name>A0A1A9VJA8_GLOAU</name>
<dbReference type="AlphaFoldDB" id="A0A1A9VJA8"/>
<feature type="compositionally biased region" description="Basic residues" evidence="2">
    <location>
        <begin position="55"/>
        <end position="68"/>
    </location>
</feature>
<evidence type="ECO:0000256" key="1">
    <source>
        <dbReference type="PROSITE-ProRule" id="PRU00047"/>
    </source>
</evidence>
<keyword evidence="5" id="KW-1185">Reference proteome</keyword>
<dbReference type="EnsemblMetazoa" id="GAUT039240-RA">
    <property type="protein sequence ID" value="GAUT039240-PA"/>
    <property type="gene ID" value="GAUT039240"/>
</dbReference>
<dbReference type="PROSITE" id="PS50158">
    <property type="entry name" value="ZF_CCHC"/>
    <property type="match status" value="1"/>
</dbReference>
<accession>A0A1A9VJA8</accession>
<evidence type="ECO:0000313" key="4">
    <source>
        <dbReference type="EnsemblMetazoa" id="GAUT039240-PA"/>
    </source>
</evidence>
<feature type="region of interest" description="Disordered" evidence="2">
    <location>
        <begin position="40"/>
        <end position="71"/>
    </location>
</feature>
<evidence type="ECO:0000313" key="5">
    <source>
        <dbReference type="Proteomes" id="UP000078200"/>
    </source>
</evidence>
<keyword evidence="1" id="KW-0479">Metal-binding</keyword>
<dbReference type="GO" id="GO:0003676">
    <property type="term" value="F:nucleic acid binding"/>
    <property type="evidence" value="ECO:0007669"/>
    <property type="project" value="InterPro"/>
</dbReference>
<sequence length="270" mass="30972">MWFARRSCAEILRENKRMPASKIRKCCACQKPGHFARECQSKHKGSHSTSPTRNSQRKIQRTGAKLKRVSTAGQRLPPKFSGITQSKRSSICLTIDGKFQGSFHHDGHWCFSFNYRQYNSQRKIRRFRTATGDEAAFKGKIIRNISISDVLMKHKFLVADIIDELIQGMEFMAKHSFVLDMKRQVLQYVNATLPLTVGYDRQAEVLQVKQDMKSSCLTGTQFNTSTGIKPNQRYNKSSKRGHHSAMPKSRVRGKSSNRNTKNMLKDIRRG</sequence>
<keyword evidence="1" id="KW-0863">Zinc-finger</keyword>
<protein>
    <recommendedName>
        <fullName evidence="3">CCHC-type domain-containing protein</fullName>
    </recommendedName>
</protein>
<dbReference type="GO" id="GO:0008270">
    <property type="term" value="F:zinc ion binding"/>
    <property type="evidence" value="ECO:0007669"/>
    <property type="project" value="UniProtKB-KW"/>
</dbReference>
<proteinExistence type="predicted"/>
<evidence type="ECO:0000256" key="2">
    <source>
        <dbReference type="SAM" id="MobiDB-lite"/>
    </source>
</evidence>
<dbReference type="Proteomes" id="UP000078200">
    <property type="component" value="Unassembled WGS sequence"/>
</dbReference>
<keyword evidence="1" id="KW-0862">Zinc</keyword>
<dbReference type="STRING" id="7395.A0A1A9VJA8"/>
<dbReference type="VEuPathDB" id="VectorBase:GAUT039240"/>
<dbReference type="SUPFAM" id="SSF57756">
    <property type="entry name" value="Retrovirus zinc finger-like domains"/>
    <property type="match status" value="1"/>
</dbReference>
<reference evidence="4" key="1">
    <citation type="submission" date="2020-05" db="UniProtKB">
        <authorList>
            <consortium name="EnsemblMetazoa"/>
        </authorList>
    </citation>
    <scope>IDENTIFICATION</scope>
    <source>
        <strain evidence="4">TTRI</strain>
    </source>
</reference>
<dbReference type="InterPro" id="IPR036875">
    <property type="entry name" value="Znf_CCHC_sf"/>
</dbReference>
<evidence type="ECO:0000259" key="3">
    <source>
        <dbReference type="PROSITE" id="PS50158"/>
    </source>
</evidence>